<proteinExistence type="predicted"/>
<dbReference type="InterPro" id="IPR013658">
    <property type="entry name" value="SGL"/>
</dbReference>
<gene>
    <name evidence="2" type="ORF">MYCFIDRAFT_131699</name>
</gene>
<dbReference type="HOGENOM" id="CLU_036110_1_0_1"/>
<dbReference type="EMBL" id="KB446556">
    <property type="protein sequence ID" value="EME85571.1"/>
    <property type="molecule type" value="Genomic_DNA"/>
</dbReference>
<dbReference type="SUPFAM" id="SSF63829">
    <property type="entry name" value="Calcium-dependent phosphotriesterase"/>
    <property type="match status" value="1"/>
</dbReference>
<reference evidence="2 3" key="1">
    <citation type="journal article" date="2012" name="PLoS Pathog.">
        <title>Diverse lifestyles and strategies of plant pathogenesis encoded in the genomes of eighteen Dothideomycetes fungi.</title>
        <authorList>
            <person name="Ohm R.A."/>
            <person name="Feau N."/>
            <person name="Henrissat B."/>
            <person name="Schoch C.L."/>
            <person name="Horwitz B.A."/>
            <person name="Barry K.W."/>
            <person name="Condon B.J."/>
            <person name="Copeland A.C."/>
            <person name="Dhillon B."/>
            <person name="Glaser F."/>
            <person name="Hesse C.N."/>
            <person name="Kosti I."/>
            <person name="LaButti K."/>
            <person name="Lindquist E.A."/>
            <person name="Lucas S."/>
            <person name="Salamov A.A."/>
            <person name="Bradshaw R.E."/>
            <person name="Ciuffetti L."/>
            <person name="Hamelin R.C."/>
            <person name="Kema G.H.J."/>
            <person name="Lawrence C."/>
            <person name="Scott J.A."/>
            <person name="Spatafora J.W."/>
            <person name="Turgeon B.G."/>
            <person name="de Wit P.J.G.M."/>
            <person name="Zhong S."/>
            <person name="Goodwin S.B."/>
            <person name="Grigoriev I.V."/>
        </authorList>
    </citation>
    <scope>NUCLEOTIDE SEQUENCE [LARGE SCALE GENOMIC DNA]</scope>
    <source>
        <strain evidence="2 3">CIRAD86</strain>
    </source>
</reference>
<evidence type="ECO:0000313" key="3">
    <source>
        <dbReference type="Proteomes" id="UP000016932"/>
    </source>
</evidence>
<dbReference type="STRING" id="383855.M3ALU5"/>
<organism evidence="2 3">
    <name type="scientific">Pseudocercospora fijiensis (strain CIRAD86)</name>
    <name type="common">Black leaf streak disease fungus</name>
    <name type="synonym">Mycosphaerella fijiensis</name>
    <dbReference type="NCBI Taxonomy" id="383855"/>
    <lineage>
        <taxon>Eukaryota</taxon>
        <taxon>Fungi</taxon>
        <taxon>Dikarya</taxon>
        <taxon>Ascomycota</taxon>
        <taxon>Pezizomycotina</taxon>
        <taxon>Dothideomycetes</taxon>
        <taxon>Dothideomycetidae</taxon>
        <taxon>Mycosphaerellales</taxon>
        <taxon>Mycosphaerellaceae</taxon>
        <taxon>Pseudocercospora</taxon>
    </lineage>
</organism>
<dbReference type="AlphaFoldDB" id="M3ALU5"/>
<dbReference type="Pfam" id="PF08450">
    <property type="entry name" value="SGL"/>
    <property type="match status" value="1"/>
</dbReference>
<dbReference type="KEGG" id="pfj:MYCFIDRAFT_131699"/>
<evidence type="ECO:0000259" key="1">
    <source>
        <dbReference type="Pfam" id="PF08450"/>
    </source>
</evidence>
<accession>M3ALU5</accession>
<dbReference type="PANTHER" id="PTHR47064:SF2">
    <property type="entry name" value="SMP-30_GLUCONOLACTONASE_LRE-LIKE REGION DOMAIN-CONTAINING PROTEIN-RELATED"/>
    <property type="match status" value="1"/>
</dbReference>
<dbReference type="InterPro" id="IPR011042">
    <property type="entry name" value="6-blade_b-propeller_TolB-like"/>
</dbReference>
<dbReference type="Gene3D" id="2.120.10.30">
    <property type="entry name" value="TolB, C-terminal domain"/>
    <property type="match status" value="1"/>
</dbReference>
<dbReference type="GeneID" id="19330789"/>
<keyword evidence="3" id="KW-1185">Reference proteome</keyword>
<evidence type="ECO:0000313" key="2">
    <source>
        <dbReference type="EMBL" id="EME85571.1"/>
    </source>
</evidence>
<dbReference type="VEuPathDB" id="FungiDB:MYCFIDRAFT_131699"/>
<dbReference type="Proteomes" id="UP000016932">
    <property type="component" value="Unassembled WGS sequence"/>
</dbReference>
<dbReference type="eggNOG" id="ENOG502RZSA">
    <property type="taxonomic scope" value="Eukaryota"/>
</dbReference>
<dbReference type="InterPro" id="IPR052988">
    <property type="entry name" value="Oryzine_lactonohydrolase"/>
</dbReference>
<feature type="domain" description="SMP-30/Gluconolactonase/LRE-like region" evidence="1">
    <location>
        <begin position="133"/>
        <end position="334"/>
    </location>
</feature>
<dbReference type="PANTHER" id="PTHR47064">
    <property type="entry name" value="PUTATIVE (AFU_ORTHOLOGUE AFUA_1G08990)-RELATED"/>
    <property type="match status" value="1"/>
</dbReference>
<dbReference type="RefSeq" id="XP_007923142.1">
    <property type="nucleotide sequence ID" value="XM_007924951.1"/>
</dbReference>
<dbReference type="OrthoDB" id="423498at2759"/>
<sequence>MVNITYVDVLRLAASFDYAKSLDSITNASTDHVSLLAYERSFADDVIGTNSTQRLVAELPFDAFHEAGVYNQATGKIYATSNWAGSLDNPINVTIIDPKTGDVSFTRYDNVAEANGGAAFYPVGTPVNSSEGQQIVFCDQGDINNHRSQLTVVNPATNETKVILNNFLGGNFSSLNDVIQHPYTGDLWFTDARYAYWQNFGLEPSIRPQVYRFEPNTGVVQAVADSFVAPNGIEFSVDYKHVYVTNTGMPHQLVEDNATNPATIYRFDITPDGKRLENRQVFAYTSVGIPDGIHTDTKGNVYSAVSDGIHVWNKEGVLIGKFGVGGKGVNNFIFAPGGIYIMNAYKLWYVSIKAEGRTVRRDWGL</sequence>
<name>M3ALU5_PSEFD</name>
<protein>
    <recommendedName>
        <fullName evidence="1">SMP-30/Gluconolactonase/LRE-like region domain-containing protein</fullName>
    </recommendedName>
</protein>